<comment type="caution">
    <text evidence="3">The sequence shown here is derived from an EMBL/GenBank/DDBJ whole genome shotgun (WGS) entry which is preliminary data.</text>
</comment>
<dbReference type="GO" id="GO:0008237">
    <property type="term" value="F:metallopeptidase activity"/>
    <property type="evidence" value="ECO:0007669"/>
    <property type="project" value="InterPro"/>
</dbReference>
<evidence type="ECO:0000256" key="1">
    <source>
        <dbReference type="SAM" id="MobiDB-lite"/>
    </source>
</evidence>
<proteinExistence type="predicted"/>
<evidence type="ECO:0000313" key="4">
    <source>
        <dbReference type="Proteomes" id="UP000293342"/>
    </source>
</evidence>
<protein>
    <submittedName>
        <fullName evidence="3">Peptidase</fullName>
    </submittedName>
</protein>
<dbReference type="Gene3D" id="3.40.390.10">
    <property type="entry name" value="Collagenase (Catalytic Domain)"/>
    <property type="match status" value="1"/>
</dbReference>
<evidence type="ECO:0000256" key="2">
    <source>
        <dbReference type="SAM" id="SignalP"/>
    </source>
</evidence>
<reference evidence="3 4" key="1">
    <citation type="submission" date="2019-02" db="EMBL/GenBank/DDBJ databases">
        <title>Kribbella capetownensis sp. nov. and Kribbella speibonae sp. nov., isolated from soil.</title>
        <authorList>
            <person name="Curtis S.M."/>
            <person name="Norton I."/>
            <person name="Everest G.J."/>
            <person name="Meyers P.R."/>
        </authorList>
    </citation>
    <scope>NUCLEOTIDE SEQUENCE [LARGE SCALE GENOMIC DNA]</scope>
    <source>
        <strain evidence="3 4">YM53</strain>
    </source>
</reference>
<dbReference type="EMBL" id="SJKD01000002">
    <property type="protein sequence ID" value="TCC50857.1"/>
    <property type="molecule type" value="Genomic_DNA"/>
</dbReference>
<dbReference type="InterPro" id="IPR019026">
    <property type="entry name" value="Peptidase_M64_IgA"/>
</dbReference>
<dbReference type="InterPro" id="IPR024079">
    <property type="entry name" value="MetalloPept_cat_dom_sf"/>
</dbReference>
<feature type="chain" id="PRO_5038839929" evidence="2">
    <location>
        <begin position="27"/>
        <end position="753"/>
    </location>
</feature>
<feature type="region of interest" description="Disordered" evidence="1">
    <location>
        <begin position="385"/>
        <end position="411"/>
    </location>
</feature>
<dbReference type="Proteomes" id="UP000293342">
    <property type="component" value="Unassembled WGS sequence"/>
</dbReference>
<organism evidence="3 4">
    <name type="scientific">Kribbella capetownensis</name>
    <dbReference type="NCBI Taxonomy" id="1572659"/>
    <lineage>
        <taxon>Bacteria</taxon>
        <taxon>Bacillati</taxon>
        <taxon>Actinomycetota</taxon>
        <taxon>Actinomycetes</taxon>
        <taxon>Propionibacteriales</taxon>
        <taxon>Kribbellaceae</taxon>
        <taxon>Kribbella</taxon>
    </lineage>
</organism>
<dbReference type="AlphaFoldDB" id="A0A4R0JW49"/>
<evidence type="ECO:0000313" key="3">
    <source>
        <dbReference type="EMBL" id="TCC50857.1"/>
    </source>
</evidence>
<keyword evidence="4" id="KW-1185">Reference proteome</keyword>
<dbReference type="RefSeq" id="WP_131513556.1">
    <property type="nucleotide sequence ID" value="NZ_SJKD01000002.1"/>
</dbReference>
<sequence length="753" mass="79768">MRTRRFVAVLGVVATVFAGLPTAAGASTTEASATVVPIQVTGPAASRFNLVVMGDGYTAAELPKFREQVDKHLNILWSIEPFKSYRDYFNVYAVEITSPESGVDCDPDLTSSQVDTPLQMGFWGGCNPGSVQRLLTVDTAAATQYADLVPGTTSANRQILAIGNSDTYGGAGGSYATASGGNALSALITPHELGHSLGGLQDEYDYYARGERGAPYEGPEPSSIHHTLLTEQEMRDQQKQWYRWLGEPSESGGTIGRYEGGMYAGSGVWRPSRHSMMKALGYYFDQVSRERMTQRISSRTNLFQDSTPIGQVAGDQVVWLQTLHPLSHELDVTWTLDGTALPTANARAVDLSALDLTPGRHTLTAKVVDPTDFIRDPAVRPSASRSWTVDTSLTAQPPTAPVTFTGSTSTEHPVSADEVVYAETTQPSTEQPSITWRLDGAPVANPGSDRDFDLEPLHLTGRHTLTASVGGETLTWSVDGVEPEVKSTLSKPLLTVQKPTGPEYIYNDAFTMGLAATDDSAGYVVPEFRVDGDGWYNYFGWPTDASAPFRFTAEGTEIDQLVYGKLGVPRVVPWDDVPPGYGRHQVEYRAIDATGNIGTPHRFAVTLLRPAPACTSTVTGVHNGPLVVGSGVTCLVDATVNGPVLVQSGASLVATGTRIVGPVRADRAADLQLLQSTVAGPVTADGVTRSVVAVGSSVNGPVSVTRGRTTEAAVLAGNTVTGPLSCSGNAPAPVNLQAPNQVSGLRSGQCAGL</sequence>
<dbReference type="Pfam" id="PF09471">
    <property type="entry name" value="Peptidase_M64"/>
    <property type="match status" value="1"/>
</dbReference>
<feature type="signal peptide" evidence="2">
    <location>
        <begin position="1"/>
        <end position="26"/>
    </location>
</feature>
<keyword evidence="2" id="KW-0732">Signal</keyword>
<gene>
    <name evidence="3" type="ORF">E0H75_11885</name>
</gene>
<accession>A0A4R0JW49</accession>
<dbReference type="OrthoDB" id="4523226at2"/>
<name>A0A4R0JW49_9ACTN</name>